<keyword evidence="3" id="KW-1185">Reference proteome</keyword>
<gene>
    <name evidence="2" type="ORF">Sya03_31100</name>
</gene>
<dbReference type="InterPro" id="IPR043917">
    <property type="entry name" value="DUF5753"/>
</dbReference>
<dbReference type="AlphaFoldDB" id="A0A8J3Y9N1"/>
<sequence>MEWSLSKVIRIENGDVSISPNDLRPLLAYLGVDDRAVVDDLVRATRTARERRAPWWHEPEFRGITPSMGKLIEAENAAQVSWAFNPTMVPGRLQVLDYAQAVLANYSEELTPDEIHARQEARIRRRDAFLKSTARMNVLIDESVLYRTIGSPPDVLRGQLDEIVRLIERRRVRARVIPLNFDGPLVTFGMFELFYLAGDDDPAHAVLYSEDWTMDQVVEDPVRIARHRAKLDQLWDMALSDEDSLELIRTRSKELATTSSARPRQR</sequence>
<reference evidence="2" key="1">
    <citation type="submission" date="2021-01" db="EMBL/GenBank/DDBJ databases">
        <title>Whole genome shotgun sequence of Spirilliplanes yamanashiensis NBRC 15828.</title>
        <authorList>
            <person name="Komaki H."/>
            <person name="Tamura T."/>
        </authorList>
    </citation>
    <scope>NUCLEOTIDE SEQUENCE</scope>
    <source>
        <strain evidence="2">NBRC 15828</strain>
    </source>
</reference>
<feature type="domain" description="DUF5753" evidence="1">
    <location>
        <begin position="70"/>
        <end position="249"/>
    </location>
</feature>
<protein>
    <submittedName>
        <fullName evidence="2">Transcriptional regulator</fullName>
    </submittedName>
</protein>
<proteinExistence type="predicted"/>
<comment type="caution">
    <text evidence="2">The sequence shown here is derived from an EMBL/GenBank/DDBJ whole genome shotgun (WGS) entry which is preliminary data.</text>
</comment>
<dbReference type="EMBL" id="BOOY01000025">
    <property type="protein sequence ID" value="GIJ03758.1"/>
    <property type="molecule type" value="Genomic_DNA"/>
</dbReference>
<evidence type="ECO:0000259" key="1">
    <source>
        <dbReference type="Pfam" id="PF19054"/>
    </source>
</evidence>
<evidence type="ECO:0000313" key="2">
    <source>
        <dbReference type="EMBL" id="GIJ03758.1"/>
    </source>
</evidence>
<organism evidence="2 3">
    <name type="scientific">Spirilliplanes yamanashiensis</name>
    <dbReference type="NCBI Taxonomy" id="42233"/>
    <lineage>
        <taxon>Bacteria</taxon>
        <taxon>Bacillati</taxon>
        <taxon>Actinomycetota</taxon>
        <taxon>Actinomycetes</taxon>
        <taxon>Micromonosporales</taxon>
        <taxon>Micromonosporaceae</taxon>
        <taxon>Spirilliplanes</taxon>
    </lineage>
</organism>
<accession>A0A8J3Y9N1</accession>
<dbReference type="Pfam" id="PF19054">
    <property type="entry name" value="DUF5753"/>
    <property type="match status" value="1"/>
</dbReference>
<name>A0A8J3Y9N1_9ACTN</name>
<evidence type="ECO:0000313" key="3">
    <source>
        <dbReference type="Proteomes" id="UP000652013"/>
    </source>
</evidence>
<dbReference type="Proteomes" id="UP000652013">
    <property type="component" value="Unassembled WGS sequence"/>
</dbReference>